<sequence length="470" mass="53664">MEYIGIKTIKDAYIDQLLTDNRIDKANEIISNNIDVPIFKNLEIYAESEPDISSINNSLSDITVDLLALDKEFVAIADKYETLMDNINTRLEAVQEELLIEENRIKDLNIICGNYNEFVSVKTLNYKYFSGNFSYYDNYTFYAYNNSIDTVNDAIKIIDVQGNGFEGNKYVYKDNIFLQELIDTSNREYMIDEHISTAYEYSRLTTDNNNLKEYPKDVNFDSEEALCTISLYSNKKIGSMKVKTDIDSIAIKDILYSNDNGNTYISCWNDEIKINDLTEIYNDSNYVYGTGIICFPTTQYLKITFKSNNTSDDSIAFTTLDTTIAEKPIDKIISLPEVKRHVIKINSLNILSGKYTTATMQTQELVGDPVESIAIFASEYIPSFFPDNEEYIKYTLSVNGIDYNIVPINSNREGTKVIRFSDITSSDLYVEYIKESIKTAKLTITINTSDGTSTPYISNLKICYGKAYKK</sequence>
<proteinExistence type="predicted"/>
<reference evidence="2 3" key="1">
    <citation type="submission" date="2018-06" db="EMBL/GenBank/DDBJ databases">
        <authorList>
            <consortium name="Pathogen Informatics"/>
            <person name="Doyle S."/>
        </authorList>
    </citation>
    <scope>NUCLEOTIDE SEQUENCE [LARGE SCALE GENOMIC DNA]</scope>
    <source>
        <strain evidence="2 3">NCTC10571</strain>
    </source>
</reference>
<keyword evidence="1" id="KW-0175">Coiled coil</keyword>
<protein>
    <submittedName>
        <fullName evidence="2">Uncharacterized protein</fullName>
    </submittedName>
</protein>
<name>A0A378NRT7_9FIRM</name>
<evidence type="ECO:0000313" key="2">
    <source>
        <dbReference type="EMBL" id="STY71082.1"/>
    </source>
</evidence>
<dbReference type="EMBL" id="UGPP01000001">
    <property type="protein sequence ID" value="STY71082.1"/>
    <property type="molecule type" value="Genomic_DNA"/>
</dbReference>
<dbReference type="AlphaFoldDB" id="A0A378NRT7"/>
<accession>A0A378NRT7</accession>
<evidence type="ECO:0000313" key="3">
    <source>
        <dbReference type="Proteomes" id="UP000255234"/>
    </source>
</evidence>
<feature type="coiled-coil region" evidence="1">
    <location>
        <begin position="77"/>
        <end position="111"/>
    </location>
</feature>
<evidence type="ECO:0000256" key="1">
    <source>
        <dbReference type="SAM" id="Coils"/>
    </source>
</evidence>
<gene>
    <name evidence="2" type="ORF">NCTC10571_01234</name>
</gene>
<organism evidence="2 3">
    <name type="scientific">Megamonas hypermegale</name>
    <dbReference type="NCBI Taxonomy" id="158847"/>
    <lineage>
        <taxon>Bacteria</taxon>
        <taxon>Bacillati</taxon>
        <taxon>Bacillota</taxon>
        <taxon>Negativicutes</taxon>
        <taxon>Selenomonadales</taxon>
        <taxon>Selenomonadaceae</taxon>
        <taxon>Megamonas</taxon>
    </lineage>
</organism>
<dbReference type="RefSeq" id="WP_115151460.1">
    <property type="nucleotide sequence ID" value="NZ_UGPP01000001.1"/>
</dbReference>
<dbReference type="Proteomes" id="UP000255234">
    <property type="component" value="Unassembled WGS sequence"/>
</dbReference>